<feature type="transmembrane region" description="Helical" evidence="6">
    <location>
        <begin position="39"/>
        <end position="59"/>
    </location>
</feature>
<evidence type="ECO:0000313" key="7">
    <source>
        <dbReference type="EMBL" id="XCJ18205.1"/>
    </source>
</evidence>
<feature type="transmembrane region" description="Helical" evidence="6">
    <location>
        <begin position="212"/>
        <end position="231"/>
    </location>
</feature>
<feature type="transmembrane region" description="Helical" evidence="6">
    <location>
        <begin position="293"/>
        <end position="317"/>
    </location>
</feature>
<evidence type="ECO:0000256" key="6">
    <source>
        <dbReference type="SAM" id="Phobius"/>
    </source>
</evidence>
<dbReference type="Pfam" id="PF01943">
    <property type="entry name" value="Polysacc_synt"/>
    <property type="match status" value="1"/>
</dbReference>
<feature type="transmembrane region" description="Helical" evidence="6">
    <location>
        <begin position="12"/>
        <end position="33"/>
    </location>
</feature>
<gene>
    <name evidence="7" type="ORF">ABNN70_07130</name>
</gene>
<evidence type="ECO:0000256" key="1">
    <source>
        <dbReference type="ARBA" id="ARBA00004651"/>
    </source>
</evidence>
<feature type="transmembrane region" description="Helical" evidence="6">
    <location>
        <begin position="114"/>
        <end position="133"/>
    </location>
</feature>
<dbReference type="GO" id="GO:0005886">
    <property type="term" value="C:plasma membrane"/>
    <property type="evidence" value="ECO:0007669"/>
    <property type="project" value="UniProtKB-SubCell"/>
</dbReference>
<organism evidence="7">
    <name type="scientific">Sporolactobacillus sp. Y61</name>
    <dbReference type="NCBI Taxonomy" id="3160863"/>
    <lineage>
        <taxon>Bacteria</taxon>
        <taxon>Bacillati</taxon>
        <taxon>Bacillota</taxon>
        <taxon>Bacilli</taxon>
        <taxon>Bacillales</taxon>
        <taxon>Sporolactobacillaceae</taxon>
        <taxon>Sporolactobacillus</taxon>
    </lineage>
</organism>
<keyword evidence="3 6" id="KW-0812">Transmembrane</keyword>
<dbReference type="InterPro" id="IPR002797">
    <property type="entry name" value="Polysacc_synth"/>
</dbReference>
<feature type="transmembrane region" description="Helical" evidence="6">
    <location>
        <begin position="355"/>
        <end position="374"/>
    </location>
</feature>
<keyword evidence="2" id="KW-1003">Cell membrane</keyword>
<feature type="transmembrane region" description="Helical" evidence="6">
    <location>
        <begin position="173"/>
        <end position="191"/>
    </location>
</feature>
<evidence type="ECO:0000256" key="4">
    <source>
        <dbReference type="ARBA" id="ARBA00022989"/>
    </source>
</evidence>
<evidence type="ECO:0000256" key="5">
    <source>
        <dbReference type="ARBA" id="ARBA00023136"/>
    </source>
</evidence>
<dbReference type="RefSeq" id="WP_353949274.1">
    <property type="nucleotide sequence ID" value="NZ_CP159510.1"/>
</dbReference>
<evidence type="ECO:0000256" key="2">
    <source>
        <dbReference type="ARBA" id="ARBA00022475"/>
    </source>
</evidence>
<sequence>MAKFIEKFIGFSVGPVIGALISFVTVPLTTYFIDPNEYGRASMFFLFQMIFGTFLFLGMDQAYTREYHVVDNKLKLFQNAVIIPLTLAFVVLVGTLALPHEVSGLLFGTPEEPFPAILFGVMLAFMVVERYILLSIRMRESALEYSLLNIFVKLGILTFTLLFVLFIRRDYLAVVYATVLGQISGDVYLVIRYRKLFAFRRFSPDRRLLTRMLKFGLPVVVATSLSSLLHYMDRLALYAWSSFYQIGIFTATLKIAAVVSLLQTSFTTFWVPTAYRWHENGKEIRYFRTVSDTVLLFMSLVMIVVLLFKDFITVILSSQYAEARYIVAFLCLPPVIFTISETTCLGIVFSRKTHLSIWTGLIALIPNALLNIVLVPRFGAPGAAASTGCAYLFFFAARTFFSNRNGIRIPAWKHHLVLLILFAGAVMNAFPIKYILPVNLLLLVIVLIVQAGTIRQLMQIFKTRKKKEWDFS</sequence>
<feature type="transmembrane region" description="Helical" evidence="6">
    <location>
        <begin position="323"/>
        <end position="348"/>
    </location>
</feature>
<dbReference type="AlphaFoldDB" id="A0AAU8IIY4"/>
<comment type="subcellular location">
    <subcellularLocation>
        <location evidence="1">Cell membrane</location>
        <topology evidence="1">Multi-pass membrane protein</topology>
    </subcellularLocation>
</comment>
<feature type="transmembrane region" description="Helical" evidence="6">
    <location>
        <begin position="80"/>
        <end position="99"/>
    </location>
</feature>
<proteinExistence type="predicted"/>
<feature type="transmembrane region" description="Helical" evidence="6">
    <location>
        <begin position="413"/>
        <end position="432"/>
    </location>
</feature>
<accession>A0AAU8IIY4</accession>
<feature type="transmembrane region" description="Helical" evidence="6">
    <location>
        <begin position="243"/>
        <end position="272"/>
    </location>
</feature>
<feature type="transmembrane region" description="Helical" evidence="6">
    <location>
        <begin position="380"/>
        <end position="401"/>
    </location>
</feature>
<reference evidence="7" key="1">
    <citation type="submission" date="2024-06" db="EMBL/GenBank/DDBJ databases">
        <authorList>
            <person name="Fan A."/>
            <person name="Zhang F.Y."/>
            <person name="Zhang L."/>
        </authorList>
    </citation>
    <scope>NUCLEOTIDE SEQUENCE</scope>
    <source>
        <strain evidence="7">Y61</strain>
    </source>
</reference>
<evidence type="ECO:0000256" key="3">
    <source>
        <dbReference type="ARBA" id="ARBA00022692"/>
    </source>
</evidence>
<feature type="transmembrane region" description="Helical" evidence="6">
    <location>
        <begin position="145"/>
        <end position="167"/>
    </location>
</feature>
<dbReference type="PANTHER" id="PTHR30250">
    <property type="entry name" value="PST FAMILY PREDICTED COLANIC ACID TRANSPORTER"/>
    <property type="match status" value="1"/>
</dbReference>
<keyword evidence="4 6" id="KW-1133">Transmembrane helix</keyword>
<name>A0AAU8IIY4_9BACL</name>
<dbReference type="InterPro" id="IPR050833">
    <property type="entry name" value="Poly_Biosynth_Transport"/>
</dbReference>
<keyword evidence="5 6" id="KW-0472">Membrane</keyword>
<feature type="transmembrane region" description="Helical" evidence="6">
    <location>
        <begin position="438"/>
        <end position="458"/>
    </location>
</feature>
<dbReference type="EMBL" id="CP159510">
    <property type="protein sequence ID" value="XCJ18205.1"/>
    <property type="molecule type" value="Genomic_DNA"/>
</dbReference>
<protein>
    <submittedName>
        <fullName evidence="7">Oligosaccharide flippase family protein</fullName>
    </submittedName>
</protein>
<dbReference type="PANTHER" id="PTHR30250:SF11">
    <property type="entry name" value="O-ANTIGEN TRANSPORTER-RELATED"/>
    <property type="match status" value="1"/>
</dbReference>